<evidence type="ECO:0000313" key="2">
    <source>
        <dbReference type="Proteomes" id="UP000224501"/>
    </source>
</evidence>
<gene>
    <name evidence="1" type="ORF">SEA_DTDEVON_146</name>
</gene>
<sequence>MKVIECKVCGSEKRVQDSNVGKYCSRSCQSADVARITFSCVGCGSSVTLPKSQYRGRQYCSKSCKADHKLQSRTHICAGCGGSFVAAARGEAGRSTRFCSRQCRIKVLGAPSRVDGRSLHPHYNRWQNMVARCTQPHHKMWPDYGGRGITVCEEWLDPFTFYRYLDEVLGPIPDKCSLDRIDNNKGYEPGNVRWATAIEQFRNRRPFVVDPSGNKKAMSGSRRRT</sequence>
<proteinExistence type="predicted"/>
<accession>A0A0N9EQB6</accession>
<evidence type="ECO:0008006" key="3">
    <source>
        <dbReference type="Google" id="ProtNLM"/>
    </source>
</evidence>
<evidence type="ECO:0000313" key="1">
    <source>
        <dbReference type="EMBL" id="ALF51005.1"/>
    </source>
</evidence>
<dbReference type="EMBL" id="KT365398">
    <property type="protein sequence ID" value="ALF51005.1"/>
    <property type="molecule type" value="Genomic_DNA"/>
</dbReference>
<name>A0A0N9EQB6_9CAUD</name>
<protein>
    <recommendedName>
        <fullName evidence="3">HNH endonuclease</fullName>
    </recommendedName>
</protein>
<dbReference type="Proteomes" id="UP000224501">
    <property type="component" value="Segment"/>
</dbReference>
<organism evidence="1 2">
    <name type="scientific">Mycobacterium phage DTDevon</name>
    <dbReference type="NCBI Taxonomy" id="1701800"/>
    <lineage>
        <taxon>Viruses</taxon>
        <taxon>Duplodnaviria</taxon>
        <taxon>Heunggongvirae</taxon>
        <taxon>Uroviricota</taxon>
        <taxon>Caudoviricetes</taxon>
        <taxon>Ceeclamvirinae</taxon>
        <taxon>Bixzunavirus</taxon>
        <taxon>Bixzunavirus Bxz1</taxon>
    </lineage>
</organism>
<reference evidence="1 2" key="1">
    <citation type="submission" date="2015-07" db="EMBL/GenBank/DDBJ databases">
        <authorList>
            <person name="Temme D.W."/>
            <person name="Johnson J.E."/>
            <person name="London S.C."/>
            <person name="Surillo G.M."/>
            <person name="Radigan N.J."/>
            <person name="Pyfer K.B."/>
            <person name="Porzucek A.J."/>
            <person name="Philogene A.J."/>
            <person name="Logan K.R."/>
            <person name="Johnson J.E."/>
            <person name="Freeman C.M."/>
            <person name="Ferroni G.J."/>
            <person name="Denigris D.M."/>
            <person name="Collins J.M."/>
            <person name="Casey J.P."/>
            <person name="Buhalo D.J."/>
            <person name="Ahmed A."/>
            <person name="Lahoda L.A."/>
            <person name="Lee-Soety J.Y."/>
            <person name="King-Smith C."/>
            <person name="Delesalle V.A."/>
            <person name="Bradley K.W."/>
            <person name="Asai D.J."/>
            <person name="Bowman C.A."/>
            <person name="Russell D.A."/>
            <person name="Pope W.H."/>
            <person name="Jacobs-Sera D."/>
            <person name="Hendrix R.W."/>
            <person name="Hatfull G.F."/>
        </authorList>
    </citation>
    <scope>NUCLEOTIDE SEQUENCE [LARGE SCALE GENOMIC DNA]</scope>
</reference>